<organism evidence="2 3">
    <name type="scientific">Nocardioides nanhaiensis</name>
    <dbReference type="NCBI Taxonomy" id="1476871"/>
    <lineage>
        <taxon>Bacteria</taxon>
        <taxon>Bacillati</taxon>
        <taxon>Actinomycetota</taxon>
        <taxon>Actinomycetes</taxon>
        <taxon>Propionibacteriales</taxon>
        <taxon>Nocardioidaceae</taxon>
        <taxon>Nocardioides</taxon>
    </lineage>
</organism>
<feature type="transmembrane region" description="Helical" evidence="1">
    <location>
        <begin position="189"/>
        <end position="211"/>
    </location>
</feature>
<feature type="transmembrane region" description="Helical" evidence="1">
    <location>
        <begin position="14"/>
        <end position="35"/>
    </location>
</feature>
<keyword evidence="3" id="KW-1185">Reference proteome</keyword>
<proteinExistence type="predicted"/>
<gene>
    <name evidence="2" type="ORF">GCM10023226_37780</name>
</gene>
<evidence type="ECO:0000313" key="2">
    <source>
        <dbReference type="EMBL" id="GAA4695822.1"/>
    </source>
</evidence>
<reference evidence="3" key="1">
    <citation type="journal article" date="2019" name="Int. J. Syst. Evol. Microbiol.">
        <title>The Global Catalogue of Microorganisms (GCM) 10K type strain sequencing project: providing services to taxonomists for standard genome sequencing and annotation.</title>
        <authorList>
            <consortium name="The Broad Institute Genomics Platform"/>
            <consortium name="The Broad Institute Genome Sequencing Center for Infectious Disease"/>
            <person name="Wu L."/>
            <person name="Ma J."/>
        </authorList>
    </citation>
    <scope>NUCLEOTIDE SEQUENCE [LARGE SCALE GENOMIC DNA]</scope>
    <source>
        <strain evidence="3">JCM 18127</strain>
    </source>
</reference>
<feature type="transmembrane region" description="Helical" evidence="1">
    <location>
        <begin position="69"/>
        <end position="89"/>
    </location>
</feature>
<feature type="transmembrane region" description="Helical" evidence="1">
    <location>
        <begin position="41"/>
        <end position="62"/>
    </location>
</feature>
<dbReference type="EMBL" id="BAABIM010000004">
    <property type="protein sequence ID" value="GAA4695822.1"/>
    <property type="molecule type" value="Genomic_DNA"/>
</dbReference>
<sequence>MTTAPLRAGAAVRLLRALVLTAVVAGFGAGTHVAAGGLLPAPAVLLVLAAGLTLLHAAALAGPASTRRLVLLVAGGQAAVHVVLTALAGHRGQGTGGPLTASEGMAAAALPTSTLADAGARRGSLRDLYEVTTPGAGGDATTSATPAWLDDVVGHVVADLTGPHALMAIAHLVAAAGVALWLAAGERALWSLVCLLGTTAVAVLAMLVAFARLHGRPALVPVHRPRPRTRPRAALPAPLLGALARRGPPVVALA</sequence>
<evidence type="ECO:0008006" key="4">
    <source>
        <dbReference type="Google" id="ProtNLM"/>
    </source>
</evidence>
<dbReference type="Proteomes" id="UP001500621">
    <property type="component" value="Unassembled WGS sequence"/>
</dbReference>
<protein>
    <recommendedName>
        <fullName evidence="4">Integral membrane protein</fullName>
    </recommendedName>
</protein>
<keyword evidence="1" id="KW-0812">Transmembrane</keyword>
<accession>A0ABP8WYS5</accession>
<name>A0ABP8WYS5_9ACTN</name>
<dbReference type="RefSeq" id="WP_345269219.1">
    <property type="nucleotide sequence ID" value="NZ_BAABIM010000004.1"/>
</dbReference>
<feature type="transmembrane region" description="Helical" evidence="1">
    <location>
        <begin position="164"/>
        <end position="182"/>
    </location>
</feature>
<keyword evidence="1" id="KW-0472">Membrane</keyword>
<evidence type="ECO:0000256" key="1">
    <source>
        <dbReference type="SAM" id="Phobius"/>
    </source>
</evidence>
<comment type="caution">
    <text evidence="2">The sequence shown here is derived from an EMBL/GenBank/DDBJ whole genome shotgun (WGS) entry which is preliminary data.</text>
</comment>
<evidence type="ECO:0000313" key="3">
    <source>
        <dbReference type="Proteomes" id="UP001500621"/>
    </source>
</evidence>
<keyword evidence="1" id="KW-1133">Transmembrane helix</keyword>